<dbReference type="AlphaFoldDB" id="A0ABD0YPH9"/>
<dbReference type="PANTHER" id="PTHR11008">
    <property type="entry name" value="PROTEIN TAKEOUT-LIKE PROTEIN"/>
    <property type="match status" value="1"/>
</dbReference>
<organism evidence="2 3">
    <name type="scientific">Ranatra chinensis</name>
    <dbReference type="NCBI Taxonomy" id="642074"/>
    <lineage>
        <taxon>Eukaryota</taxon>
        <taxon>Metazoa</taxon>
        <taxon>Ecdysozoa</taxon>
        <taxon>Arthropoda</taxon>
        <taxon>Hexapoda</taxon>
        <taxon>Insecta</taxon>
        <taxon>Pterygota</taxon>
        <taxon>Neoptera</taxon>
        <taxon>Paraneoptera</taxon>
        <taxon>Hemiptera</taxon>
        <taxon>Heteroptera</taxon>
        <taxon>Panheteroptera</taxon>
        <taxon>Nepomorpha</taxon>
        <taxon>Nepidae</taxon>
        <taxon>Ranatrinae</taxon>
        <taxon>Ranatra</taxon>
    </lineage>
</organism>
<gene>
    <name evidence="2" type="ORF">AAG570_010364</name>
</gene>
<feature type="signal peptide" evidence="1">
    <location>
        <begin position="1"/>
        <end position="25"/>
    </location>
</feature>
<dbReference type="Gene3D" id="3.15.10.30">
    <property type="entry name" value="Haemolymph juvenile hormone binding protein"/>
    <property type="match status" value="1"/>
</dbReference>
<name>A0ABD0YPH9_9HEMI</name>
<dbReference type="InterPro" id="IPR038606">
    <property type="entry name" value="To_sf"/>
</dbReference>
<evidence type="ECO:0000313" key="3">
    <source>
        <dbReference type="Proteomes" id="UP001558652"/>
    </source>
</evidence>
<dbReference type="PANTHER" id="PTHR11008:SF18">
    <property type="entry name" value="BCDNA.GH05536-RELATED"/>
    <property type="match status" value="1"/>
</dbReference>
<keyword evidence="3" id="KW-1185">Reference proteome</keyword>
<reference evidence="2 3" key="1">
    <citation type="submission" date="2024-07" db="EMBL/GenBank/DDBJ databases">
        <title>Chromosome-level genome assembly of the water stick insect Ranatra chinensis (Heteroptera: Nepidae).</title>
        <authorList>
            <person name="Liu X."/>
        </authorList>
    </citation>
    <scope>NUCLEOTIDE SEQUENCE [LARGE SCALE GENOMIC DNA]</scope>
    <source>
        <strain evidence="2">Cailab_2021Rc</strain>
        <tissue evidence="2">Muscle</tissue>
    </source>
</reference>
<proteinExistence type="predicted"/>
<sequence length="303" mass="33327">MAVIHFAVFSMLFAAPHFRIGAGAAFIEGGVEIPIGKCIFTVVCAISYDPNSTAEFWRLAETGSDRLNSDQETANRATFTEPCRRTSPRFDLCMKKALQALIPKLGKRGIPELELESIDPLRVPEMIFNFDSLQDVKGKLMVNETIATGMTTIKITDVRSDIVEGKSFNIDIDYAIEKIEISGKFSMGGRVGDYPVSGAGPYNITVGQVTGTWELRGTQIEDDGEAYIKVTDFHTSPSVGYFKIHADDIVNGSPELSQGRGNARKKYAVYDGKDPVAGTLLRAPGTRVVIIRHVLRLDNRKFI</sequence>
<keyword evidence="1" id="KW-0732">Signal</keyword>
<evidence type="ECO:0000313" key="2">
    <source>
        <dbReference type="EMBL" id="KAL1132409.1"/>
    </source>
</evidence>
<dbReference type="InterPro" id="IPR010562">
    <property type="entry name" value="Haemolymph_juvenile_hormone-bd"/>
</dbReference>
<dbReference type="Proteomes" id="UP001558652">
    <property type="component" value="Unassembled WGS sequence"/>
</dbReference>
<evidence type="ECO:0000256" key="1">
    <source>
        <dbReference type="SAM" id="SignalP"/>
    </source>
</evidence>
<dbReference type="Pfam" id="PF06585">
    <property type="entry name" value="JHBP"/>
    <property type="match status" value="1"/>
</dbReference>
<dbReference type="EMBL" id="JBFDAA010000005">
    <property type="protein sequence ID" value="KAL1132409.1"/>
    <property type="molecule type" value="Genomic_DNA"/>
</dbReference>
<feature type="chain" id="PRO_5044866733" evidence="1">
    <location>
        <begin position="26"/>
        <end position="303"/>
    </location>
</feature>
<accession>A0ABD0YPH9</accession>
<dbReference type="SMART" id="SM00700">
    <property type="entry name" value="JHBP"/>
    <property type="match status" value="1"/>
</dbReference>
<protein>
    <submittedName>
        <fullName evidence="2">Uncharacterized protein</fullName>
    </submittedName>
</protein>
<comment type="caution">
    <text evidence="2">The sequence shown here is derived from an EMBL/GenBank/DDBJ whole genome shotgun (WGS) entry which is preliminary data.</text>
</comment>